<name>A0AAW0C032_9AGAR</name>
<dbReference type="InterPro" id="IPR002893">
    <property type="entry name" value="Znf_MYND"/>
</dbReference>
<protein>
    <submittedName>
        <fullName evidence="7">Histone-lysine N-methyltransferase SMYD3</fullName>
    </submittedName>
</protein>
<dbReference type="AlphaFoldDB" id="A0AAW0C032"/>
<comment type="caution">
    <text evidence="7">The sequence shown here is derived from an EMBL/GenBank/DDBJ whole genome shotgun (WGS) entry which is preliminary data.</text>
</comment>
<dbReference type="SUPFAM" id="SSF144232">
    <property type="entry name" value="HIT/MYND zinc finger-like"/>
    <property type="match status" value="1"/>
</dbReference>
<feature type="domain" description="MYND-type" evidence="6">
    <location>
        <begin position="15"/>
        <end position="65"/>
    </location>
</feature>
<keyword evidence="1" id="KW-0479">Metal-binding</keyword>
<keyword evidence="3" id="KW-0862">Zinc</keyword>
<keyword evidence="2 4" id="KW-0863">Zinc-finger</keyword>
<feature type="region of interest" description="Disordered" evidence="5">
    <location>
        <begin position="226"/>
        <end position="271"/>
    </location>
</feature>
<sequence>MTTIPEPKAMSMCDFGLCPHEDYNTDSHPEQEARKTLMRCSTCKNRFYCSARCQKKDWKEHKWNCSALNATPPTSIEIDDEFRAEKERVVLILKDVAAALKDDKNKLTASMIAPLLEITATLPPRLQYPRPIQDSEKFKFRLPIVTACRLLLISYVSALDDTQKGEFVKFFAGMELPSSFCEMYGPKIAGRPADLSAGEYAMLGQVMPMWVIGEGMRKVEVKKAAEKDGNAVEEGGEKDTEDDGAGSSDKGKAKAAVEEGVEAVDENENEKDGEEWIWLAVMLKRVYNATSR</sequence>
<evidence type="ECO:0000313" key="8">
    <source>
        <dbReference type="Proteomes" id="UP001362999"/>
    </source>
</evidence>
<evidence type="ECO:0000256" key="5">
    <source>
        <dbReference type="SAM" id="MobiDB-lite"/>
    </source>
</evidence>
<dbReference type="Gene3D" id="6.10.140.2220">
    <property type="match status" value="1"/>
</dbReference>
<dbReference type="Pfam" id="PF01753">
    <property type="entry name" value="zf-MYND"/>
    <property type="match status" value="1"/>
</dbReference>
<evidence type="ECO:0000256" key="1">
    <source>
        <dbReference type="ARBA" id="ARBA00022723"/>
    </source>
</evidence>
<proteinExistence type="predicted"/>
<dbReference type="GO" id="GO:0008270">
    <property type="term" value="F:zinc ion binding"/>
    <property type="evidence" value="ECO:0007669"/>
    <property type="project" value="UniProtKB-KW"/>
</dbReference>
<gene>
    <name evidence="7" type="ORF">R3P38DRAFT_2925816</name>
</gene>
<reference evidence="7 8" key="1">
    <citation type="journal article" date="2024" name="J Genomics">
        <title>Draft genome sequencing and assembly of Favolaschia claudopus CIRM-BRFM 2984 isolated from oak limbs.</title>
        <authorList>
            <person name="Navarro D."/>
            <person name="Drula E."/>
            <person name="Chaduli D."/>
            <person name="Cazenave R."/>
            <person name="Ahrendt S."/>
            <person name="Wang J."/>
            <person name="Lipzen A."/>
            <person name="Daum C."/>
            <person name="Barry K."/>
            <person name="Grigoriev I.V."/>
            <person name="Favel A."/>
            <person name="Rosso M.N."/>
            <person name="Martin F."/>
        </authorList>
    </citation>
    <scope>NUCLEOTIDE SEQUENCE [LARGE SCALE GENOMIC DNA]</scope>
    <source>
        <strain evidence="7 8">CIRM-BRFM 2984</strain>
    </source>
</reference>
<feature type="compositionally biased region" description="Acidic residues" evidence="5">
    <location>
        <begin position="259"/>
        <end position="271"/>
    </location>
</feature>
<keyword evidence="8" id="KW-1185">Reference proteome</keyword>
<feature type="compositionally biased region" description="Basic and acidic residues" evidence="5">
    <location>
        <begin position="226"/>
        <end position="238"/>
    </location>
</feature>
<accession>A0AAW0C032</accession>
<dbReference type="Proteomes" id="UP001362999">
    <property type="component" value="Unassembled WGS sequence"/>
</dbReference>
<dbReference type="EMBL" id="JAWWNJ010000024">
    <property type="protein sequence ID" value="KAK7031828.1"/>
    <property type="molecule type" value="Genomic_DNA"/>
</dbReference>
<evidence type="ECO:0000256" key="4">
    <source>
        <dbReference type="PROSITE-ProRule" id="PRU00134"/>
    </source>
</evidence>
<evidence type="ECO:0000256" key="2">
    <source>
        <dbReference type="ARBA" id="ARBA00022771"/>
    </source>
</evidence>
<dbReference type="PROSITE" id="PS50865">
    <property type="entry name" value="ZF_MYND_2"/>
    <property type="match status" value="1"/>
</dbReference>
<organism evidence="7 8">
    <name type="scientific">Favolaschia claudopus</name>
    <dbReference type="NCBI Taxonomy" id="2862362"/>
    <lineage>
        <taxon>Eukaryota</taxon>
        <taxon>Fungi</taxon>
        <taxon>Dikarya</taxon>
        <taxon>Basidiomycota</taxon>
        <taxon>Agaricomycotina</taxon>
        <taxon>Agaricomycetes</taxon>
        <taxon>Agaricomycetidae</taxon>
        <taxon>Agaricales</taxon>
        <taxon>Marasmiineae</taxon>
        <taxon>Mycenaceae</taxon>
        <taxon>Favolaschia</taxon>
    </lineage>
</organism>
<evidence type="ECO:0000313" key="7">
    <source>
        <dbReference type="EMBL" id="KAK7031828.1"/>
    </source>
</evidence>
<evidence type="ECO:0000259" key="6">
    <source>
        <dbReference type="PROSITE" id="PS50865"/>
    </source>
</evidence>
<evidence type="ECO:0000256" key="3">
    <source>
        <dbReference type="ARBA" id="ARBA00022833"/>
    </source>
</evidence>